<dbReference type="AlphaFoldDB" id="A0A085N6J6"/>
<keyword evidence="1" id="KW-0732">Signal</keyword>
<feature type="chain" id="PRO_5005412185" description="EB domain-containing protein" evidence="1">
    <location>
        <begin position="20"/>
        <end position="193"/>
    </location>
</feature>
<accession>A0A085N6J6</accession>
<name>A0A085N6J6_9BILA</name>
<proteinExistence type="predicted"/>
<organism evidence="2">
    <name type="scientific">Trichuris suis</name>
    <name type="common">pig whipworm</name>
    <dbReference type="NCBI Taxonomy" id="68888"/>
    <lineage>
        <taxon>Eukaryota</taxon>
        <taxon>Metazoa</taxon>
        <taxon>Ecdysozoa</taxon>
        <taxon>Nematoda</taxon>
        <taxon>Enoplea</taxon>
        <taxon>Dorylaimia</taxon>
        <taxon>Trichinellida</taxon>
        <taxon>Trichuridae</taxon>
        <taxon>Trichuris</taxon>
    </lineage>
</organism>
<feature type="signal peptide" evidence="1">
    <location>
        <begin position="1"/>
        <end position="19"/>
    </location>
</feature>
<evidence type="ECO:0000256" key="1">
    <source>
        <dbReference type="SAM" id="SignalP"/>
    </source>
</evidence>
<dbReference type="Proteomes" id="UP000030758">
    <property type="component" value="Unassembled WGS sequence"/>
</dbReference>
<protein>
    <recommendedName>
        <fullName evidence="3">EB domain-containing protein</fullName>
    </recommendedName>
</protein>
<reference evidence="2" key="1">
    <citation type="journal article" date="2014" name="Nat. Genet.">
        <title>Genome and transcriptome of the porcine whipworm Trichuris suis.</title>
        <authorList>
            <person name="Jex A.R."/>
            <person name="Nejsum P."/>
            <person name="Schwarz E.M."/>
            <person name="Hu L."/>
            <person name="Young N.D."/>
            <person name="Hall R.S."/>
            <person name="Korhonen P.K."/>
            <person name="Liao S."/>
            <person name="Thamsborg S."/>
            <person name="Xia J."/>
            <person name="Xu P."/>
            <person name="Wang S."/>
            <person name="Scheerlinck J.P."/>
            <person name="Hofmann A."/>
            <person name="Sternberg P.W."/>
            <person name="Wang J."/>
            <person name="Gasser R.B."/>
        </authorList>
    </citation>
    <scope>NUCLEOTIDE SEQUENCE [LARGE SCALE GENOMIC DNA]</scope>
    <source>
        <strain evidence="2">DCEP-RM93F</strain>
    </source>
</reference>
<dbReference type="EMBL" id="KL367544">
    <property type="protein sequence ID" value="KFD65092.1"/>
    <property type="molecule type" value="Genomic_DNA"/>
</dbReference>
<gene>
    <name evidence="2" type="ORF">M514_22672</name>
</gene>
<evidence type="ECO:0000313" key="2">
    <source>
        <dbReference type="EMBL" id="KFD65092.1"/>
    </source>
</evidence>
<evidence type="ECO:0008006" key="3">
    <source>
        <dbReference type="Google" id="ProtNLM"/>
    </source>
</evidence>
<sequence>MKLYAAAATIAAVVVIVHAQIGEPCKTLNHDECRNQNDLVSSLCFRRKCIRAEVIPNSSCRRNAQCRRRYRRTGYPRRAVGCRNSKCYTLSFPETTVKICRRHSDCGVALQDQTWGYMCVRRICVVVLRSNYSCRRRRSCGIGGRCMNDVCYDLWNGFTTVNNALVDTEDLPEYDGPDAFATSAEELQDDMAE</sequence>